<evidence type="ECO:0000313" key="8">
    <source>
        <dbReference type="Proteomes" id="UP001165160"/>
    </source>
</evidence>
<dbReference type="PANTHER" id="PTHR43343:SF3">
    <property type="entry name" value="PROTEASE DO-LIKE 8, CHLOROPLASTIC"/>
    <property type="match status" value="1"/>
</dbReference>
<dbReference type="CDD" id="cd00990">
    <property type="entry name" value="cpPDZ_AtDEGP1-like"/>
    <property type="match status" value="1"/>
</dbReference>
<dbReference type="PANTHER" id="PTHR43343">
    <property type="entry name" value="PEPTIDASE S12"/>
    <property type="match status" value="1"/>
</dbReference>
<organism evidence="7 8">
    <name type="scientific">Triparma verrucosa</name>
    <dbReference type="NCBI Taxonomy" id="1606542"/>
    <lineage>
        <taxon>Eukaryota</taxon>
        <taxon>Sar</taxon>
        <taxon>Stramenopiles</taxon>
        <taxon>Ochrophyta</taxon>
        <taxon>Bolidophyceae</taxon>
        <taxon>Parmales</taxon>
        <taxon>Triparmaceae</taxon>
        <taxon>Triparma</taxon>
    </lineage>
</organism>
<keyword evidence="2" id="KW-0645">Protease</keyword>
<feature type="domain" description="PDZ" evidence="6">
    <location>
        <begin position="374"/>
        <end position="417"/>
    </location>
</feature>
<evidence type="ECO:0000256" key="1">
    <source>
        <dbReference type="ARBA" id="ARBA00010541"/>
    </source>
</evidence>
<evidence type="ECO:0000313" key="7">
    <source>
        <dbReference type="EMBL" id="GMH91011.1"/>
    </source>
</evidence>
<evidence type="ECO:0000259" key="6">
    <source>
        <dbReference type="Pfam" id="PF13180"/>
    </source>
</evidence>
<dbReference type="InterPro" id="IPR009003">
    <property type="entry name" value="Peptidase_S1_PA"/>
</dbReference>
<dbReference type="GO" id="GO:0004252">
    <property type="term" value="F:serine-type endopeptidase activity"/>
    <property type="evidence" value="ECO:0007669"/>
    <property type="project" value="InterPro"/>
</dbReference>
<keyword evidence="3" id="KW-0378">Hydrolase</keyword>
<proteinExistence type="inferred from homology"/>
<dbReference type="InterPro" id="IPR036034">
    <property type="entry name" value="PDZ_sf"/>
</dbReference>
<dbReference type="InterPro" id="IPR001940">
    <property type="entry name" value="Peptidase_S1C"/>
</dbReference>
<dbReference type="EMBL" id="BRXX01000111">
    <property type="protein sequence ID" value="GMH91011.1"/>
    <property type="molecule type" value="Genomic_DNA"/>
</dbReference>
<dbReference type="InterPro" id="IPR051201">
    <property type="entry name" value="Chloro_Bact_Ser_Proteases"/>
</dbReference>
<keyword evidence="4" id="KW-0843">Virulence</keyword>
<comment type="caution">
    <text evidence="7">The sequence shown here is derived from an EMBL/GenBank/DDBJ whole genome shotgun (WGS) entry which is preliminary data.</text>
</comment>
<dbReference type="PRINTS" id="PR00834">
    <property type="entry name" value="PROTEASES2C"/>
</dbReference>
<evidence type="ECO:0000256" key="3">
    <source>
        <dbReference type="ARBA" id="ARBA00022801"/>
    </source>
</evidence>
<dbReference type="Pfam" id="PF13365">
    <property type="entry name" value="Trypsin_2"/>
    <property type="match status" value="1"/>
</dbReference>
<keyword evidence="5" id="KW-0732">Signal</keyword>
<dbReference type="Gene3D" id="2.40.10.10">
    <property type="entry name" value="Trypsin-like serine proteases"/>
    <property type="match status" value="2"/>
</dbReference>
<accession>A0A9W7BIE1</accession>
<evidence type="ECO:0000256" key="4">
    <source>
        <dbReference type="ARBA" id="ARBA00023026"/>
    </source>
</evidence>
<dbReference type="Proteomes" id="UP001165160">
    <property type="component" value="Unassembled WGS sequence"/>
</dbReference>
<name>A0A9W7BIE1_9STRA</name>
<dbReference type="SUPFAM" id="SSF50156">
    <property type="entry name" value="PDZ domain-like"/>
    <property type="match status" value="1"/>
</dbReference>
<dbReference type="SUPFAM" id="SSF50494">
    <property type="entry name" value="Trypsin-like serine proteases"/>
    <property type="match status" value="1"/>
</dbReference>
<dbReference type="AlphaFoldDB" id="A0A9W7BIE1"/>
<dbReference type="InterPro" id="IPR043504">
    <property type="entry name" value="Peptidase_S1_PA_chymotrypsin"/>
</dbReference>
<evidence type="ECO:0000256" key="5">
    <source>
        <dbReference type="SAM" id="SignalP"/>
    </source>
</evidence>
<reference evidence="8" key="1">
    <citation type="journal article" date="2023" name="Commun. Biol.">
        <title>Genome analysis of Parmales, the sister group of diatoms, reveals the evolutionary specialization of diatoms from phago-mixotrophs to photoautotrophs.</title>
        <authorList>
            <person name="Ban H."/>
            <person name="Sato S."/>
            <person name="Yoshikawa S."/>
            <person name="Yamada K."/>
            <person name="Nakamura Y."/>
            <person name="Ichinomiya M."/>
            <person name="Sato N."/>
            <person name="Blanc-Mathieu R."/>
            <person name="Endo H."/>
            <person name="Kuwata A."/>
            <person name="Ogata H."/>
        </authorList>
    </citation>
    <scope>NUCLEOTIDE SEQUENCE [LARGE SCALE GENOMIC DNA]</scope>
    <source>
        <strain evidence="8">NIES 3699</strain>
    </source>
</reference>
<gene>
    <name evidence="7" type="ORF">TrVE_jg13162</name>
</gene>
<protein>
    <recommendedName>
        <fullName evidence="6">PDZ domain-containing protein</fullName>
    </recommendedName>
</protein>
<dbReference type="GO" id="GO:0006508">
    <property type="term" value="P:proteolysis"/>
    <property type="evidence" value="ECO:0007669"/>
    <property type="project" value="UniProtKB-KW"/>
</dbReference>
<sequence>MHALLILLSLLLYVQISDSYNSHPTRHPTPQQCSNSNRRTILRNTILLTTTLPPFLLPLPSLSLPLPPNPPTSLLPNEQLLSSIFTATIPSVVNIDTFKPIQGGNSTNSLNMGEVALGTGSGFIWDSSGHVITNYHVIRRADLNNINVAILSPKTPSNDRDSEFKRTVYKATLVGYDEDKDIAVLQLPLLSSLGKKNAWETISRAHGSFSSLGSENSIPPIPLRVGQTALAIGNPFGLDHSLSVGVISGLGREVRSPSGRPIPNVIQTDAAINPGNSGGPLLDSSGRLIGMNTAIFSTTGSSAGIGFAIPFDTLAYVVTMILREGKVVRPALGISYLEGSRARVLGITRGVLVLDVPTTSKCYQAGLRGTLRSEQGITIGDIIVAFDGKEIDKEADLFKALEGHKIGDTVTLTVSRSTVKDSKESQDFSTDNLTFKDIKITTVLQSSDVVKRTDTKVAGAIN</sequence>
<feature type="chain" id="PRO_5040773225" description="PDZ domain-containing protein" evidence="5">
    <location>
        <begin position="20"/>
        <end position="462"/>
    </location>
</feature>
<feature type="signal peptide" evidence="5">
    <location>
        <begin position="1"/>
        <end position="19"/>
    </location>
</feature>
<dbReference type="Gene3D" id="2.30.42.10">
    <property type="match status" value="1"/>
</dbReference>
<dbReference type="InterPro" id="IPR039382">
    <property type="entry name" value="DEGP1/8_PDZ_dom"/>
</dbReference>
<comment type="similarity">
    <text evidence="1">Belongs to the peptidase S1C family.</text>
</comment>
<keyword evidence="8" id="KW-1185">Reference proteome</keyword>
<dbReference type="InterPro" id="IPR001478">
    <property type="entry name" value="PDZ"/>
</dbReference>
<evidence type="ECO:0000256" key="2">
    <source>
        <dbReference type="ARBA" id="ARBA00022670"/>
    </source>
</evidence>
<dbReference type="Pfam" id="PF13180">
    <property type="entry name" value="PDZ_2"/>
    <property type="match status" value="1"/>
</dbReference>